<dbReference type="Pfam" id="PF00078">
    <property type="entry name" value="RVT_1"/>
    <property type="match status" value="1"/>
</dbReference>
<dbReference type="CDD" id="cd01647">
    <property type="entry name" value="RT_LTR"/>
    <property type="match status" value="1"/>
</dbReference>
<reference evidence="2 3" key="1">
    <citation type="submission" date="2024-02" db="EMBL/GenBank/DDBJ databases">
        <title>Chromosome-scale genome assembly of the rough periwinkle Littorina saxatilis.</title>
        <authorList>
            <person name="De Jode A."/>
            <person name="Faria R."/>
            <person name="Formenti G."/>
            <person name="Sims Y."/>
            <person name="Smith T.P."/>
            <person name="Tracey A."/>
            <person name="Wood J.M.D."/>
            <person name="Zagrodzka Z.B."/>
            <person name="Johannesson K."/>
            <person name="Butlin R.K."/>
            <person name="Leder E.H."/>
        </authorList>
    </citation>
    <scope>NUCLEOTIDE SEQUENCE [LARGE SCALE GENOMIC DNA]</scope>
    <source>
        <strain evidence="2">Snail1</strain>
        <tissue evidence="2">Muscle</tissue>
    </source>
</reference>
<accession>A0AAN9AJ59</accession>
<dbReference type="InterPro" id="IPR050951">
    <property type="entry name" value="Retrovirus_Pol_polyprotein"/>
</dbReference>
<organism evidence="2 3">
    <name type="scientific">Littorina saxatilis</name>
    <dbReference type="NCBI Taxonomy" id="31220"/>
    <lineage>
        <taxon>Eukaryota</taxon>
        <taxon>Metazoa</taxon>
        <taxon>Spiralia</taxon>
        <taxon>Lophotrochozoa</taxon>
        <taxon>Mollusca</taxon>
        <taxon>Gastropoda</taxon>
        <taxon>Caenogastropoda</taxon>
        <taxon>Littorinimorpha</taxon>
        <taxon>Littorinoidea</taxon>
        <taxon>Littorinidae</taxon>
        <taxon>Littorina</taxon>
    </lineage>
</organism>
<dbReference type="SUPFAM" id="SSF56672">
    <property type="entry name" value="DNA/RNA polymerases"/>
    <property type="match status" value="1"/>
</dbReference>
<feature type="domain" description="Reverse transcriptase" evidence="1">
    <location>
        <begin position="1"/>
        <end position="79"/>
    </location>
</feature>
<evidence type="ECO:0000313" key="2">
    <source>
        <dbReference type="EMBL" id="KAK7087943.1"/>
    </source>
</evidence>
<protein>
    <recommendedName>
        <fullName evidence="1">Reverse transcriptase domain-containing protein</fullName>
    </recommendedName>
</protein>
<dbReference type="AlphaFoldDB" id="A0AAN9AJ59"/>
<evidence type="ECO:0000259" key="1">
    <source>
        <dbReference type="PROSITE" id="PS50878"/>
    </source>
</evidence>
<dbReference type="InterPro" id="IPR043502">
    <property type="entry name" value="DNA/RNA_pol_sf"/>
</dbReference>
<sequence>MVVATKKSGSLRICIDPRPLNKALKREHYTLPVLEDILPKLAHARVFSKLDLSNAYWHVHLDEESSLLTTFQTPYGRYR</sequence>
<name>A0AAN9AJ59_9CAEN</name>
<dbReference type="InterPro" id="IPR043128">
    <property type="entry name" value="Rev_trsase/Diguanyl_cyclase"/>
</dbReference>
<comment type="caution">
    <text evidence="2">The sequence shown here is derived from an EMBL/GenBank/DDBJ whole genome shotgun (WGS) entry which is preliminary data.</text>
</comment>
<keyword evidence="3" id="KW-1185">Reference proteome</keyword>
<dbReference type="EMBL" id="JBAMIC010004070">
    <property type="protein sequence ID" value="KAK7087943.1"/>
    <property type="molecule type" value="Genomic_DNA"/>
</dbReference>
<evidence type="ECO:0000313" key="3">
    <source>
        <dbReference type="Proteomes" id="UP001374579"/>
    </source>
</evidence>
<proteinExistence type="predicted"/>
<dbReference type="PANTHER" id="PTHR37984:SF8">
    <property type="entry name" value="CCHC-TYPE DOMAIN-CONTAINING PROTEIN"/>
    <property type="match status" value="1"/>
</dbReference>
<dbReference type="PANTHER" id="PTHR37984">
    <property type="entry name" value="PROTEIN CBG26694"/>
    <property type="match status" value="1"/>
</dbReference>
<dbReference type="PROSITE" id="PS50878">
    <property type="entry name" value="RT_POL"/>
    <property type="match status" value="1"/>
</dbReference>
<dbReference type="Gene3D" id="3.10.10.10">
    <property type="entry name" value="HIV Type 1 Reverse Transcriptase, subunit A, domain 1"/>
    <property type="match status" value="1"/>
</dbReference>
<dbReference type="InterPro" id="IPR000477">
    <property type="entry name" value="RT_dom"/>
</dbReference>
<gene>
    <name evidence="2" type="ORF">V1264_021931</name>
</gene>
<dbReference type="Gene3D" id="3.30.70.270">
    <property type="match status" value="1"/>
</dbReference>
<dbReference type="Proteomes" id="UP001374579">
    <property type="component" value="Unassembled WGS sequence"/>
</dbReference>